<name>A0ABR8MVK0_9BACL</name>
<dbReference type="Pfam" id="PF08863">
    <property type="entry name" value="YolD"/>
    <property type="match status" value="1"/>
</dbReference>
<reference evidence="1 2" key="1">
    <citation type="submission" date="2020-09" db="EMBL/GenBank/DDBJ databases">
        <title>Paenibacillus sp. strain PR3 16S rRNA gene Genome sequencing and assembly.</title>
        <authorList>
            <person name="Kim J."/>
        </authorList>
    </citation>
    <scope>NUCLEOTIDE SEQUENCE [LARGE SCALE GENOMIC DNA]</scope>
    <source>
        <strain evidence="1 2">PR3</strain>
    </source>
</reference>
<gene>
    <name evidence="1" type="ORF">H8B09_05345</name>
</gene>
<dbReference type="Proteomes" id="UP000609346">
    <property type="component" value="Unassembled WGS sequence"/>
</dbReference>
<evidence type="ECO:0000313" key="1">
    <source>
        <dbReference type="EMBL" id="MBD3918169.1"/>
    </source>
</evidence>
<evidence type="ECO:0000313" key="2">
    <source>
        <dbReference type="Proteomes" id="UP000609346"/>
    </source>
</evidence>
<keyword evidence="2" id="KW-1185">Reference proteome</keyword>
<sequence>MSKKLQGNGLWESSRMMLPEHKLELINSAKELKRRAPVELDEHEWEQIERLMTESYQLRQPIELRMYHPYEETKVIGTVDRIDSYRGRFMVDGEWFEIKQIEGAESEGGDAE</sequence>
<dbReference type="InterPro" id="IPR014962">
    <property type="entry name" value="YolD"/>
</dbReference>
<protein>
    <submittedName>
        <fullName evidence="1">YolD-like family protein</fullName>
    </submittedName>
</protein>
<dbReference type="RefSeq" id="WP_191202389.1">
    <property type="nucleotide sequence ID" value="NZ_JACXZA010000001.1"/>
</dbReference>
<organism evidence="1 2">
    <name type="scientific">Paenibacillus terricola</name>
    <dbReference type="NCBI Taxonomy" id="2763503"/>
    <lineage>
        <taxon>Bacteria</taxon>
        <taxon>Bacillati</taxon>
        <taxon>Bacillota</taxon>
        <taxon>Bacilli</taxon>
        <taxon>Bacillales</taxon>
        <taxon>Paenibacillaceae</taxon>
        <taxon>Paenibacillus</taxon>
    </lineage>
</organism>
<proteinExistence type="predicted"/>
<accession>A0ABR8MVK0</accession>
<dbReference type="EMBL" id="JACXZA010000001">
    <property type="protein sequence ID" value="MBD3918169.1"/>
    <property type="molecule type" value="Genomic_DNA"/>
</dbReference>
<comment type="caution">
    <text evidence="1">The sequence shown here is derived from an EMBL/GenBank/DDBJ whole genome shotgun (WGS) entry which is preliminary data.</text>
</comment>